<sequence>MGKWVDIKGPVVADTVYSDNVLVAKDTSFTLPGIEFLTADVQAMGTMTVPLIGLLENMELSVTKIGVDNGLSRLNRLEKQNLEFRWVQSVISSDGSQSTEGCKAFVRTLPSNIPEIGVEVGNATEVEATYNVTRLQIYANGVEVLCVDRLNQILRVNGKDYYQSIDNLL</sequence>
<evidence type="ECO:0000313" key="1">
    <source>
        <dbReference type="EMBL" id="MXP76718.1"/>
    </source>
</evidence>
<accession>A0A7X3MHV2</accession>
<dbReference type="Pfam" id="PF04985">
    <property type="entry name" value="Phage_tube"/>
    <property type="match status" value="1"/>
</dbReference>
<dbReference type="AlphaFoldDB" id="A0A7X3MHV2"/>
<name>A0A7X3MHV2_9FIRM</name>
<dbReference type="RefSeq" id="WP_159751780.1">
    <property type="nucleotide sequence ID" value="NZ_WUQX01000001.1"/>
</dbReference>
<dbReference type="EMBL" id="WUQX01000001">
    <property type="protein sequence ID" value="MXP76718.1"/>
    <property type="molecule type" value="Genomic_DNA"/>
</dbReference>
<dbReference type="Proteomes" id="UP000460412">
    <property type="component" value="Unassembled WGS sequence"/>
</dbReference>
<proteinExistence type="predicted"/>
<protein>
    <submittedName>
        <fullName evidence="1">Protoporphyrinogen oxidase</fullName>
    </submittedName>
</protein>
<evidence type="ECO:0000313" key="2">
    <source>
        <dbReference type="Proteomes" id="UP000460412"/>
    </source>
</evidence>
<dbReference type="InterPro" id="IPR006498">
    <property type="entry name" value="Tail_tube"/>
</dbReference>
<comment type="caution">
    <text evidence="1">The sequence shown here is derived from an EMBL/GenBank/DDBJ whole genome shotgun (WGS) entry which is preliminary data.</text>
</comment>
<organism evidence="1 2">
    <name type="scientific">Sporofaciens musculi</name>
    <dbReference type="NCBI Taxonomy" id="2681861"/>
    <lineage>
        <taxon>Bacteria</taxon>
        <taxon>Bacillati</taxon>
        <taxon>Bacillota</taxon>
        <taxon>Clostridia</taxon>
        <taxon>Lachnospirales</taxon>
        <taxon>Lachnospiraceae</taxon>
        <taxon>Sporofaciens</taxon>
    </lineage>
</organism>
<keyword evidence="2" id="KW-1185">Reference proteome</keyword>
<reference evidence="1 2" key="1">
    <citation type="submission" date="2019-12" db="EMBL/GenBank/DDBJ databases">
        <title>Sporaefaciens musculi gen. nov., sp. nov., a novel bacterium isolated from the caecum of an obese mouse.</title>
        <authorList>
            <person name="Rasmussen T.S."/>
            <person name="Streidl T."/>
            <person name="Hitch T.C.A."/>
            <person name="Wortmann E."/>
            <person name="Deptula P."/>
            <person name="Hansen M."/>
            <person name="Nielsen D.S."/>
            <person name="Clavel T."/>
            <person name="Vogensen F.K."/>
        </authorList>
    </citation>
    <scope>NUCLEOTIDE SEQUENCE [LARGE SCALE GENOMIC DNA]</scope>
    <source>
        <strain evidence="1 2">WCA-9-b2</strain>
    </source>
</reference>
<gene>
    <name evidence="1" type="ORF">GN277_15405</name>
</gene>